<reference evidence="1 2" key="1">
    <citation type="journal article" date="2022" name="bioRxiv">
        <title>Genomics of Preaxostyla Flagellates Illuminates Evolutionary Transitions and the Path Towards Mitochondrial Loss.</title>
        <authorList>
            <person name="Novak L.V.F."/>
            <person name="Treitli S.C."/>
            <person name="Pyrih J."/>
            <person name="Halakuc P."/>
            <person name="Pipaliya S.V."/>
            <person name="Vacek V."/>
            <person name="Brzon O."/>
            <person name="Soukal P."/>
            <person name="Eme L."/>
            <person name="Dacks J.B."/>
            <person name="Karnkowska A."/>
            <person name="Elias M."/>
            <person name="Hampl V."/>
        </authorList>
    </citation>
    <scope>NUCLEOTIDE SEQUENCE [LARGE SCALE GENOMIC DNA]</scope>
    <source>
        <strain evidence="1">NAU3</strain>
        <tissue evidence="1">Gut</tissue>
    </source>
</reference>
<comment type="caution">
    <text evidence="1">The sequence shown here is derived from an EMBL/GenBank/DDBJ whole genome shotgun (WGS) entry which is preliminary data.</text>
</comment>
<dbReference type="EMBL" id="JARBJD010000521">
    <property type="protein sequence ID" value="KAK2941310.1"/>
    <property type="molecule type" value="Genomic_DNA"/>
</dbReference>
<protein>
    <submittedName>
        <fullName evidence="1">Uncharacterized protein</fullName>
    </submittedName>
</protein>
<gene>
    <name evidence="1" type="ORF">BLNAU_23771</name>
</gene>
<evidence type="ECO:0000313" key="1">
    <source>
        <dbReference type="EMBL" id="KAK2941310.1"/>
    </source>
</evidence>
<organism evidence="1 2">
    <name type="scientific">Blattamonas nauphoetae</name>
    <dbReference type="NCBI Taxonomy" id="2049346"/>
    <lineage>
        <taxon>Eukaryota</taxon>
        <taxon>Metamonada</taxon>
        <taxon>Preaxostyla</taxon>
        <taxon>Oxymonadida</taxon>
        <taxon>Blattamonas</taxon>
    </lineage>
</organism>
<accession>A0ABQ9WPA5</accession>
<keyword evidence="2" id="KW-1185">Reference proteome</keyword>
<sequence length="104" mass="11884">MDAIGNIKWFLEQLHPLKDRTTYAELLLHSLVPTRENDSKGFAEDILLLLTAPNAPELYKPALKLLRWTLWDCRVEHLEDFCPIQLLLLVPSQLSGGSKTTETK</sequence>
<dbReference type="Proteomes" id="UP001281761">
    <property type="component" value="Unassembled WGS sequence"/>
</dbReference>
<name>A0ABQ9WPA5_9EUKA</name>
<evidence type="ECO:0000313" key="2">
    <source>
        <dbReference type="Proteomes" id="UP001281761"/>
    </source>
</evidence>
<proteinExistence type="predicted"/>